<dbReference type="InterPro" id="IPR011990">
    <property type="entry name" value="TPR-like_helical_dom_sf"/>
</dbReference>
<dbReference type="InterPro" id="IPR019734">
    <property type="entry name" value="TPR_rpt"/>
</dbReference>
<dbReference type="Pfam" id="PF13650">
    <property type="entry name" value="Asp_protease_2"/>
    <property type="match status" value="1"/>
</dbReference>
<name>A0A4R4W8N5_9ACTN</name>
<comment type="caution">
    <text evidence="3">The sequence shown here is derived from an EMBL/GenBank/DDBJ whole genome shotgun (WGS) entry which is preliminary data.</text>
</comment>
<feature type="repeat" description="TPR" evidence="1">
    <location>
        <begin position="129"/>
        <end position="162"/>
    </location>
</feature>
<dbReference type="Gene3D" id="1.25.40.10">
    <property type="entry name" value="Tetratricopeptide repeat domain"/>
    <property type="match status" value="1"/>
</dbReference>
<organism evidence="3 4">
    <name type="scientific">Nonomuraea deserti</name>
    <dbReference type="NCBI Taxonomy" id="1848322"/>
    <lineage>
        <taxon>Bacteria</taxon>
        <taxon>Bacillati</taxon>
        <taxon>Actinomycetota</taxon>
        <taxon>Actinomycetes</taxon>
        <taxon>Streptosporangiales</taxon>
        <taxon>Streptosporangiaceae</taxon>
        <taxon>Nonomuraea</taxon>
    </lineage>
</organism>
<proteinExistence type="predicted"/>
<evidence type="ECO:0000256" key="1">
    <source>
        <dbReference type="PROSITE-ProRule" id="PRU00339"/>
    </source>
</evidence>
<gene>
    <name evidence="3" type="ORF">E1292_04780</name>
</gene>
<feature type="region of interest" description="Disordered" evidence="2">
    <location>
        <begin position="1"/>
        <end position="88"/>
    </location>
</feature>
<dbReference type="PROSITE" id="PS50005">
    <property type="entry name" value="TPR"/>
    <property type="match status" value="1"/>
</dbReference>
<dbReference type="AlphaFoldDB" id="A0A4R4W8N5"/>
<dbReference type="InterPro" id="IPR021109">
    <property type="entry name" value="Peptidase_aspartic_dom_sf"/>
</dbReference>
<dbReference type="Proteomes" id="UP000295258">
    <property type="component" value="Unassembled WGS sequence"/>
</dbReference>
<feature type="compositionally biased region" description="Low complexity" evidence="2">
    <location>
        <begin position="43"/>
        <end position="73"/>
    </location>
</feature>
<keyword evidence="4" id="KW-1185">Reference proteome</keyword>
<dbReference type="Pfam" id="PF13432">
    <property type="entry name" value="TPR_16"/>
    <property type="match status" value="1"/>
</dbReference>
<dbReference type="SMART" id="SM00028">
    <property type="entry name" value="TPR"/>
    <property type="match status" value="2"/>
</dbReference>
<dbReference type="Gene3D" id="2.40.70.10">
    <property type="entry name" value="Acid Proteases"/>
    <property type="match status" value="1"/>
</dbReference>
<evidence type="ECO:0000256" key="2">
    <source>
        <dbReference type="SAM" id="MobiDB-lite"/>
    </source>
</evidence>
<sequence length="526" mass="56427">MRRGHGRPTLDGVDGGRVRDRAVAGVREALGPAGPARDHPSRAARAGSTSAARTPPATTASPSPSGASRTGRSCCDRPQAGEVQRTTIDVKEKGVVEGGRWDRRSLLRGATVLAGAAATAPPLGGAATARARGGDADALFKAGKFEQAGRAYEEILRADPANLNAARRRGYVGLLANRFPEAEKYLKMAIGLAPGDKDANRFLADCYIRQDKFALAAPHWQAAGRDVFATWFAAVRGEPYQIHGDIARLPWPQMDPKPLVEASVNGGPSKRFTFYTGSPWLGLSSTVAKEAGLSPVASQKIDYLDGTIWQYFGVLDSFRLGGIELRNIPVAWSESESGGDVDTGNDGMIGTWVFYHLLTTFDYAGRSLILRCNTPEAARQARAAAERAGAEPLPLWLAREHMVHSRGSVAGSGPRVVALPIGGGSEAAAVMHGDTAEQLRIRTDYDRPIRTHAHSHPAVTYPCYPKEIRLGSATAHDIYCNTHPESALAPLGFDVPVTFFHSFYKPYNITLDFTGMNVYIARGKAT</sequence>
<dbReference type="EMBL" id="SMKO01000007">
    <property type="protein sequence ID" value="TDD11535.1"/>
    <property type="molecule type" value="Genomic_DNA"/>
</dbReference>
<reference evidence="3 4" key="1">
    <citation type="submission" date="2019-03" db="EMBL/GenBank/DDBJ databases">
        <title>Draft genome sequences of novel Actinobacteria.</title>
        <authorList>
            <person name="Sahin N."/>
            <person name="Ay H."/>
            <person name="Saygin H."/>
        </authorList>
    </citation>
    <scope>NUCLEOTIDE SEQUENCE [LARGE SCALE GENOMIC DNA]</scope>
    <source>
        <strain evidence="3 4">KC310</strain>
    </source>
</reference>
<keyword evidence="1" id="KW-0802">TPR repeat</keyword>
<evidence type="ECO:0000313" key="3">
    <source>
        <dbReference type="EMBL" id="TDD11535.1"/>
    </source>
</evidence>
<evidence type="ECO:0000313" key="4">
    <source>
        <dbReference type="Proteomes" id="UP000295258"/>
    </source>
</evidence>
<dbReference type="SUPFAM" id="SSF48452">
    <property type="entry name" value="TPR-like"/>
    <property type="match status" value="1"/>
</dbReference>
<accession>A0A4R4W8N5</accession>
<protein>
    <submittedName>
        <fullName evidence="3">Tetratricopeptide repeat protein</fullName>
    </submittedName>
</protein>